<dbReference type="EMBL" id="CAESAH010000009">
    <property type="protein sequence ID" value="CAB4334874.1"/>
    <property type="molecule type" value="Genomic_DNA"/>
</dbReference>
<reference evidence="3" key="1">
    <citation type="submission" date="2020-05" db="EMBL/GenBank/DDBJ databases">
        <authorList>
            <person name="Chiriac C."/>
            <person name="Salcher M."/>
            <person name="Ghai R."/>
            <person name="Kavagutti S V."/>
        </authorList>
    </citation>
    <scope>NUCLEOTIDE SEQUENCE</scope>
</reference>
<evidence type="ECO:0000313" key="2">
    <source>
        <dbReference type="EMBL" id="CAB4729058.1"/>
    </source>
</evidence>
<sequence>MKLTPLGIEGAWLAESPIWSDERGFFREWFKAEDVLAATGIDFAIQQANISQSQRGVIRGIHYSIAPQGQAKWITCVSGSIRDVIVDIRPSSPTFGKSVLVDLEALDGKAVLIGAGLGHGFASIAPSSTIAYLLSSPYSPSEEFEINPLDSELGIDWGVDLFEVSLSEKDKAAPSLAVRVKEGKLQS</sequence>
<dbReference type="GO" id="GO:0019305">
    <property type="term" value="P:dTDP-rhamnose biosynthetic process"/>
    <property type="evidence" value="ECO:0007669"/>
    <property type="project" value="TreeGrafter"/>
</dbReference>
<dbReference type="GO" id="GO:0008830">
    <property type="term" value="F:dTDP-4-dehydrorhamnose 3,5-epimerase activity"/>
    <property type="evidence" value="ECO:0007669"/>
    <property type="project" value="InterPro"/>
</dbReference>
<protein>
    <submittedName>
        <fullName evidence="3">Unannotated protein</fullName>
    </submittedName>
</protein>
<evidence type="ECO:0000313" key="1">
    <source>
        <dbReference type="EMBL" id="CAB4334874.1"/>
    </source>
</evidence>
<dbReference type="EMBL" id="CAFBRY010000002">
    <property type="protein sequence ID" value="CAB5135199.1"/>
    <property type="molecule type" value="Genomic_DNA"/>
</dbReference>
<dbReference type="InterPro" id="IPR000888">
    <property type="entry name" value="RmlC-like"/>
</dbReference>
<dbReference type="PANTHER" id="PTHR21047:SF2">
    <property type="entry name" value="THYMIDINE DIPHOSPHO-4-KETO-RHAMNOSE 3,5-EPIMERASE"/>
    <property type="match status" value="1"/>
</dbReference>
<accession>A0A6J6Z7W6</accession>
<dbReference type="AlphaFoldDB" id="A0A6J6Z7W6"/>
<dbReference type="Pfam" id="PF00908">
    <property type="entry name" value="dTDP_sugar_isom"/>
    <property type="match status" value="1"/>
</dbReference>
<dbReference type="Gene3D" id="2.60.120.10">
    <property type="entry name" value="Jelly Rolls"/>
    <property type="match status" value="1"/>
</dbReference>
<dbReference type="InterPro" id="IPR011051">
    <property type="entry name" value="RmlC_Cupin_sf"/>
</dbReference>
<dbReference type="InterPro" id="IPR014710">
    <property type="entry name" value="RmlC-like_jellyroll"/>
</dbReference>
<gene>
    <name evidence="2" type="ORF">UFOPK2731_00699</name>
    <name evidence="3" type="ORF">UFOPK3161_00249</name>
    <name evidence="1" type="ORF">UFOPK3962_00504</name>
    <name evidence="4" type="ORF">UFOPK4427_00127</name>
</gene>
<dbReference type="EMBL" id="CAFABC010000003">
    <property type="protein sequence ID" value="CAB4816523.1"/>
    <property type="molecule type" value="Genomic_DNA"/>
</dbReference>
<evidence type="ECO:0000313" key="4">
    <source>
        <dbReference type="EMBL" id="CAB5135199.1"/>
    </source>
</evidence>
<dbReference type="SUPFAM" id="SSF51182">
    <property type="entry name" value="RmlC-like cupins"/>
    <property type="match status" value="1"/>
</dbReference>
<dbReference type="EMBL" id="CAEZYO010000016">
    <property type="protein sequence ID" value="CAB4729058.1"/>
    <property type="molecule type" value="Genomic_DNA"/>
</dbReference>
<dbReference type="GO" id="GO:0000271">
    <property type="term" value="P:polysaccharide biosynthetic process"/>
    <property type="evidence" value="ECO:0007669"/>
    <property type="project" value="TreeGrafter"/>
</dbReference>
<evidence type="ECO:0000313" key="3">
    <source>
        <dbReference type="EMBL" id="CAB4816523.1"/>
    </source>
</evidence>
<name>A0A6J6Z7W6_9ZZZZ</name>
<dbReference type="CDD" id="cd00438">
    <property type="entry name" value="cupin_RmlC"/>
    <property type="match status" value="1"/>
</dbReference>
<organism evidence="3">
    <name type="scientific">freshwater metagenome</name>
    <dbReference type="NCBI Taxonomy" id="449393"/>
    <lineage>
        <taxon>unclassified sequences</taxon>
        <taxon>metagenomes</taxon>
        <taxon>ecological metagenomes</taxon>
    </lineage>
</organism>
<dbReference type="PANTHER" id="PTHR21047">
    <property type="entry name" value="DTDP-6-DEOXY-D-GLUCOSE-3,5 EPIMERASE"/>
    <property type="match status" value="1"/>
</dbReference>
<proteinExistence type="predicted"/>
<dbReference type="GO" id="GO:0005829">
    <property type="term" value="C:cytosol"/>
    <property type="evidence" value="ECO:0007669"/>
    <property type="project" value="TreeGrafter"/>
</dbReference>